<evidence type="ECO:0008006" key="3">
    <source>
        <dbReference type="Google" id="ProtNLM"/>
    </source>
</evidence>
<dbReference type="EMBL" id="CAJPWZ010000329">
    <property type="protein sequence ID" value="CAG2190456.1"/>
    <property type="molecule type" value="Genomic_DNA"/>
</dbReference>
<dbReference type="OrthoDB" id="3044497at2759"/>
<accession>A0A8S3Q4P8</accession>
<keyword evidence="2" id="KW-1185">Reference proteome</keyword>
<comment type="caution">
    <text evidence="1">The sequence shown here is derived from an EMBL/GenBank/DDBJ whole genome shotgun (WGS) entry which is preliminary data.</text>
</comment>
<gene>
    <name evidence="1" type="ORF">MEDL_5754</name>
</gene>
<evidence type="ECO:0000313" key="2">
    <source>
        <dbReference type="Proteomes" id="UP000683360"/>
    </source>
</evidence>
<protein>
    <recommendedName>
        <fullName evidence="3">Reverse transcriptase zinc-binding domain-containing protein</fullName>
    </recommendedName>
</protein>
<sequence>MEYQRKTARPNQSFTSQKITTYELRKICRAENAKLRINDRQKLTEARTMDSKLHYQLIRKQRGKLNRFIDELQVGNNCFKGDENILEGWKLHFANLAKQSEPTNFDQEYFSLIDSEYSQIIEICQEVYDHEVVSTEEFEKAIKKLNRNKSADIFGITTECLIYGGETLEYMLLNIINASFKHCYITNSLKTGTLSPIFKNKARKSVVLPVITSKKVSYEDEKWFMKDKLMPVVNKTAHIGIQRDSRDTTASTIEENLKKARRTLYSLMHQGLHGENGLDPITSVSLLQTFVFPVMFYGLEVLLPNGKNLDSITKQYKKIIKQILSLPVNVADPAIYIISGLLPAEAIIHKKALILFGSICRADCNATEWKIAERQLGLKTFKSNSWFIVLKTIFLKYGIQDPYTSLFDQTITKLKWKHMINQKVNTYWTERIQQDSLMFSSLQYLGGMYRIGKCHPTASTCSANIRDISRIPIRLKILTGSYILQTKRAVFNITNPDPTCMLCGKSDETLSHFLLVCTELENIRMTLIREIIEVCSVLFAKYKLNIKFDLLTILINPYYYCGEQWNSRNLISDIDQLLEPLCRCLCYKLHAKRYQLLDIQTKPRTVRKLAK</sequence>
<proteinExistence type="predicted"/>
<dbReference type="AlphaFoldDB" id="A0A8S3Q4P8"/>
<dbReference type="Proteomes" id="UP000683360">
    <property type="component" value="Unassembled WGS sequence"/>
</dbReference>
<organism evidence="1 2">
    <name type="scientific">Mytilus edulis</name>
    <name type="common">Blue mussel</name>
    <dbReference type="NCBI Taxonomy" id="6550"/>
    <lineage>
        <taxon>Eukaryota</taxon>
        <taxon>Metazoa</taxon>
        <taxon>Spiralia</taxon>
        <taxon>Lophotrochozoa</taxon>
        <taxon>Mollusca</taxon>
        <taxon>Bivalvia</taxon>
        <taxon>Autobranchia</taxon>
        <taxon>Pteriomorphia</taxon>
        <taxon>Mytilida</taxon>
        <taxon>Mytiloidea</taxon>
        <taxon>Mytilidae</taxon>
        <taxon>Mytilinae</taxon>
        <taxon>Mytilus</taxon>
    </lineage>
</organism>
<name>A0A8S3Q4P8_MYTED</name>
<reference evidence="1" key="1">
    <citation type="submission" date="2021-03" db="EMBL/GenBank/DDBJ databases">
        <authorList>
            <person name="Bekaert M."/>
        </authorList>
    </citation>
    <scope>NUCLEOTIDE SEQUENCE</scope>
</reference>
<evidence type="ECO:0000313" key="1">
    <source>
        <dbReference type="EMBL" id="CAG2190456.1"/>
    </source>
</evidence>